<evidence type="ECO:0000313" key="2">
    <source>
        <dbReference type="Proteomes" id="UP001054846"/>
    </source>
</evidence>
<reference evidence="1 2" key="1">
    <citation type="journal article" date="2021" name="Genome Biol. Evol.">
        <title>Complete Genome Sequencing of a Novel Gloeobacter Species from a Waterfall Cave in Mexico.</title>
        <authorList>
            <person name="Saw J.H."/>
            <person name="Cardona T."/>
            <person name="Montejano G."/>
        </authorList>
    </citation>
    <scope>NUCLEOTIDE SEQUENCE [LARGE SCALE GENOMIC DNA]</scope>
    <source>
        <strain evidence="1">MG652769</strain>
    </source>
</reference>
<dbReference type="PANTHER" id="PTHR20873:SF0">
    <property type="entry name" value="L-SERYL-TRNA(SEC) KINASE"/>
    <property type="match status" value="1"/>
</dbReference>
<dbReference type="SUPFAM" id="SSF52540">
    <property type="entry name" value="P-loop containing nucleoside triphosphate hydrolases"/>
    <property type="match status" value="1"/>
</dbReference>
<dbReference type="EMBL" id="CP063845">
    <property type="protein sequence ID" value="UFP93593.1"/>
    <property type="molecule type" value="Genomic_DNA"/>
</dbReference>
<dbReference type="Gene3D" id="3.40.50.300">
    <property type="entry name" value="P-loop containing nucleotide triphosphate hydrolases"/>
    <property type="match status" value="1"/>
</dbReference>
<dbReference type="InterPro" id="IPR027417">
    <property type="entry name" value="P-loop_NTPase"/>
</dbReference>
<organism evidence="1 2">
    <name type="scientific">Gloeobacter morelensis MG652769</name>
    <dbReference type="NCBI Taxonomy" id="2781736"/>
    <lineage>
        <taxon>Bacteria</taxon>
        <taxon>Bacillati</taxon>
        <taxon>Cyanobacteriota</taxon>
        <taxon>Cyanophyceae</taxon>
        <taxon>Gloeobacterales</taxon>
        <taxon>Gloeobacteraceae</taxon>
        <taxon>Gloeobacter</taxon>
        <taxon>Gloeobacter morelensis</taxon>
    </lineage>
</organism>
<dbReference type="RefSeq" id="WP_230840645.1">
    <property type="nucleotide sequence ID" value="NZ_CP063845.1"/>
</dbReference>
<accession>A0ABY3PIZ2</accession>
<protein>
    <submittedName>
        <fullName evidence="1">AAA family ATPase</fullName>
    </submittedName>
</protein>
<dbReference type="InterPro" id="IPR017101">
    <property type="entry name" value="P-loop_ATP/GTP-bd_All4644_prd"/>
</dbReference>
<dbReference type="Pfam" id="PF13671">
    <property type="entry name" value="AAA_33"/>
    <property type="match status" value="1"/>
</dbReference>
<dbReference type="PANTHER" id="PTHR20873">
    <property type="entry name" value="L-SERYL-TRNA(SEC) KINASE"/>
    <property type="match status" value="1"/>
</dbReference>
<dbReference type="InterPro" id="IPR052648">
    <property type="entry name" value="Ser-tRNA(Sec)_kinase"/>
</dbReference>
<dbReference type="PIRSF" id="PIRSF037081">
    <property type="entry name" value="P-loop_All4644_prd"/>
    <property type="match status" value="1"/>
</dbReference>
<gene>
    <name evidence="1" type="ORF">ISF26_17650</name>
</gene>
<evidence type="ECO:0000313" key="1">
    <source>
        <dbReference type="EMBL" id="UFP93593.1"/>
    </source>
</evidence>
<proteinExistence type="predicted"/>
<sequence>MILPVLTCYLLVAPPAAGKSTLAVYLAERDPALCVVSTDQIRAELYGDARIQGQWTAIEREVLFRVHNAFRSGRPVIYDATNAKRSWRLAFLQQMAVYPNVQWVAWQLVVPVEECLARNAQRERQVPPEVIRAMAREIERFPPVLAEGFVAVHRVEGSSFSPLRAVPGSTAKE</sequence>
<keyword evidence="2" id="KW-1185">Reference proteome</keyword>
<dbReference type="Proteomes" id="UP001054846">
    <property type="component" value="Chromosome"/>
</dbReference>
<name>A0ABY3PIZ2_9CYAN</name>